<sequence>MQKIQTPLGVKIISIMYYINATIMVIFGILGLFFGTAFFSMIQTAPSEIGGASGIFGAVAGFVGAIFLVLGIFLGYAAYSFWRGKNWTRILIIVLSALAFLSALVNMFSSASFGLVLSLIISGLIIFYLLANKQAKEFFGKKEMMSSTPTSPTPPSQPQM</sequence>
<feature type="transmembrane region" description="Helical" evidence="1">
    <location>
        <begin position="21"/>
        <end position="42"/>
    </location>
</feature>
<evidence type="ECO:0000256" key="1">
    <source>
        <dbReference type="SAM" id="Phobius"/>
    </source>
</evidence>
<gene>
    <name evidence="2" type="ORF">US50_C0038G0012</name>
</gene>
<dbReference type="EMBL" id="LBTF01000038">
    <property type="protein sequence ID" value="KKQ34752.1"/>
    <property type="molecule type" value="Genomic_DNA"/>
</dbReference>
<comment type="caution">
    <text evidence="2">The sequence shown here is derived from an EMBL/GenBank/DDBJ whole genome shotgun (WGS) entry which is preliminary data.</text>
</comment>
<organism evidence="2 3">
    <name type="scientific">Candidatus Nomurabacteria bacterium GW2011_GWB1_37_5</name>
    <dbReference type="NCBI Taxonomy" id="1618742"/>
    <lineage>
        <taxon>Bacteria</taxon>
        <taxon>Candidatus Nomuraibacteriota</taxon>
    </lineage>
</organism>
<reference evidence="2 3" key="1">
    <citation type="journal article" date="2015" name="Nature">
        <title>rRNA introns, odd ribosomes, and small enigmatic genomes across a large radiation of phyla.</title>
        <authorList>
            <person name="Brown C.T."/>
            <person name="Hug L.A."/>
            <person name="Thomas B.C."/>
            <person name="Sharon I."/>
            <person name="Castelle C.J."/>
            <person name="Singh A."/>
            <person name="Wilkins M.J."/>
            <person name="Williams K.H."/>
            <person name="Banfield J.F."/>
        </authorList>
    </citation>
    <scope>NUCLEOTIDE SEQUENCE [LARGE SCALE GENOMIC DNA]</scope>
</reference>
<accession>A0A0G0GXI6</accession>
<evidence type="ECO:0000313" key="2">
    <source>
        <dbReference type="EMBL" id="KKQ34752.1"/>
    </source>
</evidence>
<keyword evidence="1" id="KW-1133">Transmembrane helix</keyword>
<feature type="transmembrane region" description="Helical" evidence="1">
    <location>
        <begin position="111"/>
        <end position="131"/>
    </location>
</feature>
<dbReference type="AlphaFoldDB" id="A0A0G0GXI6"/>
<proteinExistence type="predicted"/>
<evidence type="ECO:0000313" key="3">
    <source>
        <dbReference type="Proteomes" id="UP000033876"/>
    </source>
</evidence>
<name>A0A0G0GXI6_9BACT</name>
<keyword evidence="1" id="KW-0812">Transmembrane</keyword>
<feature type="transmembrane region" description="Helical" evidence="1">
    <location>
        <begin position="54"/>
        <end position="79"/>
    </location>
</feature>
<evidence type="ECO:0008006" key="4">
    <source>
        <dbReference type="Google" id="ProtNLM"/>
    </source>
</evidence>
<keyword evidence="1" id="KW-0472">Membrane</keyword>
<feature type="transmembrane region" description="Helical" evidence="1">
    <location>
        <begin position="86"/>
        <end position="105"/>
    </location>
</feature>
<dbReference type="Proteomes" id="UP000033876">
    <property type="component" value="Unassembled WGS sequence"/>
</dbReference>
<protein>
    <recommendedName>
        <fullName evidence="4">DUF2127 domain-containing protein</fullName>
    </recommendedName>
</protein>